<dbReference type="Proteomes" id="UP000018731">
    <property type="component" value="Unassembled WGS sequence"/>
</dbReference>
<dbReference type="eggNOG" id="COG0338">
    <property type="taxonomic scope" value="Bacteria"/>
</dbReference>
<dbReference type="GO" id="GO:0009307">
    <property type="term" value="P:DNA restriction-modification system"/>
    <property type="evidence" value="ECO:0007669"/>
    <property type="project" value="InterPro"/>
</dbReference>
<gene>
    <name evidence="7" type="ORF">HMPREF2086_00387</name>
</gene>
<dbReference type="GO" id="GO:0043565">
    <property type="term" value="F:sequence-specific DNA binding"/>
    <property type="evidence" value="ECO:0007669"/>
    <property type="project" value="TreeGrafter"/>
</dbReference>
<accession>V8CD76</accession>
<dbReference type="GO" id="GO:0006298">
    <property type="term" value="P:mismatch repair"/>
    <property type="evidence" value="ECO:0007669"/>
    <property type="project" value="TreeGrafter"/>
</dbReference>
<comment type="caution">
    <text evidence="7">The sequence shown here is derived from an EMBL/GenBank/DDBJ whole genome shotgun (WGS) entry which is preliminary data.</text>
</comment>
<dbReference type="PRINTS" id="PR00505">
    <property type="entry name" value="D12N6MTFRASE"/>
</dbReference>
<dbReference type="InterPro" id="IPR029063">
    <property type="entry name" value="SAM-dependent_MTases_sf"/>
</dbReference>
<keyword evidence="4" id="KW-0808">Transferase</keyword>
<proteinExistence type="inferred from homology"/>
<keyword evidence="5" id="KW-0949">S-adenosyl-L-methionine</keyword>
<evidence type="ECO:0000313" key="7">
    <source>
        <dbReference type="EMBL" id="ETD25052.1"/>
    </source>
</evidence>
<dbReference type="RefSeq" id="WP_023927067.1">
    <property type="nucleotide sequence ID" value="NZ_KI669454.1"/>
</dbReference>
<dbReference type="InterPro" id="IPR023095">
    <property type="entry name" value="Ade_MeTrfase_dom_2"/>
</dbReference>
<evidence type="ECO:0000256" key="2">
    <source>
        <dbReference type="ARBA" id="ARBA00011900"/>
    </source>
</evidence>
<dbReference type="HOGENOM" id="CLU_077381_0_0_7"/>
<evidence type="ECO:0000313" key="8">
    <source>
        <dbReference type="Proteomes" id="UP000018731"/>
    </source>
</evidence>
<evidence type="ECO:0000256" key="5">
    <source>
        <dbReference type="ARBA" id="ARBA00022691"/>
    </source>
</evidence>
<sequence>MILSPLNYVGNKARILKSLIPLFPRDTTTFVDIFCGSGIVGLNAKSKQLILNDKESRIIDLLRYFQSNLLDTILGEVDSLIAQYNLTDSKSKPKGFYKIHKNEGLSRHNKEGFLALRKSYNANPSEAKFFVLILFGFNHFVRFNAQGAYNVPVGKSDFSQFQYKKSVAFIKALQEKNITLLNMDFRNSALYKEGDFFYFDPPYLITQAPYNASWNDSNEKDLYEILDFLDSRDKRFAFSNVLESNGKSNDLLKQWSAKYHTTFMKRDYTNANYHRKNLGTTKEVLITNYTIINHFTQGNNNA</sequence>
<evidence type="ECO:0000256" key="3">
    <source>
        <dbReference type="ARBA" id="ARBA00022603"/>
    </source>
</evidence>
<comment type="similarity">
    <text evidence="1">Belongs to the N(4)/N(6)-methyltransferase family.</text>
</comment>
<keyword evidence="8" id="KW-1185">Reference proteome</keyword>
<comment type="catalytic activity">
    <reaction evidence="6">
        <text>a 2'-deoxyadenosine in DNA + S-adenosyl-L-methionine = an N(6)-methyl-2'-deoxyadenosine in DNA + S-adenosyl-L-homocysteine + H(+)</text>
        <dbReference type="Rhea" id="RHEA:15197"/>
        <dbReference type="Rhea" id="RHEA-COMP:12418"/>
        <dbReference type="Rhea" id="RHEA-COMP:12419"/>
        <dbReference type="ChEBI" id="CHEBI:15378"/>
        <dbReference type="ChEBI" id="CHEBI:57856"/>
        <dbReference type="ChEBI" id="CHEBI:59789"/>
        <dbReference type="ChEBI" id="CHEBI:90615"/>
        <dbReference type="ChEBI" id="CHEBI:90616"/>
        <dbReference type="EC" id="2.1.1.72"/>
    </reaction>
</comment>
<dbReference type="PIRSF" id="PIRSF000398">
    <property type="entry name" value="M_m6A_EcoRV"/>
    <property type="match status" value="1"/>
</dbReference>
<dbReference type="OrthoDB" id="9805629at2"/>
<dbReference type="GO" id="GO:0009007">
    <property type="term" value="F:site-specific DNA-methyltransferase (adenine-specific) activity"/>
    <property type="evidence" value="ECO:0007669"/>
    <property type="project" value="UniProtKB-EC"/>
</dbReference>
<dbReference type="InterPro" id="IPR012263">
    <property type="entry name" value="M_m6A_EcoRV"/>
</dbReference>
<name>V8CD76_9HELI</name>
<dbReference type="PANTHER" id="PTHR30481:SF3">
    <property type="entry name" value="DNA ADENINE METHYLASE"/>
    <property type="match status" value="1"/>
</dbReference>
<evidence type="ECO:0000256" key="6">
    <source>
        <dbReference type="ARBA" id="ARBA00047942"/>
    </source>
</evidence>
<dbReference type="GO" id="GO:0032259">
    <property type="term" value="P:methylation"/>
    <property type="evidence" value="ECO:0007669"/>
    <property type="project" value="UniProtKB-KW"/>
</dbReference>
<organism evidence="7 8">
    <name type="scientific">Helicobacter macacae MIT 99-5501</name>
    <dbReference type="NCBI Taxonomy" id="1357400"/>
    <lineage>
        <taxon>Bacteria</taxon>
        <taxon>Pseudomonadati</taxon>
        <taxon>Campylobacterota</taxon>
        <taxon>Epsilonproteobacteria</taxon>
        <taxon>Campylobacterales</taxon>
        <taxon>Helicobacteraceae</taxon>
        <taxon>Helicobacter</taxon>
    </lineage>
</organism>
<dbReference type="NCBIfam" id="TIGR00571">
    <property type="entry name" value="dam"/>
    <property type="match status" value="1"/>
</dbReference>
<dbReference type="SUPFAM" id="SSF53335">
    <property type="entry name" value="S-adenosyl-L-methionine-dependent methyltransferases"/>
    <property type="match status" value="1"/>
</dbReference>
<dbReference type="Gene3D" id="1.10.1020.10">
    <property type="entry name" value="Adenine-specific Methyltransferase, Domain 2"/>
    <property type="match status" value="1"/>
</dbReference>
<evidence type="ECO:0000256" key="1">
    <source>
        <dbReference type="ARBA" id="ARBA00006594"/>
    </source>
</evidence>
<dbReference type="EC" id="2.1.1.72" evidence="2"/>
<dbReference type="PANTHER" id="PTHR30481">
    <property type="entry name" value="DNA ADENINE METHYLASE"/>
    <property type="match status" value="1"/>
</dbReference>
<protein>
    <recommendedName>
        <fullName evidence="2">site-specific DNA-methyltransferase (adenine-specific)</fullName>
        <ecNumber evidence="2">2.1.1.72</ecNumber>
    </recommendedName>
</protein>
<dbReference type="InterPro" id="IPR012327">
    <property type="entry name" value="MeTrfase_D12"/>
</dbReference>
<dbReference type="GO" id="GO:1904047">
    <property type="term" value="F:S-adenosyl-L-methionine binding"/>
    <property type="evidence" value="ECO:0007669"/>
    <property type="project" value="TreeGrafter"/>
</dbReference>
<evidence type="ECO:0000256" key="4">
    <source>
        <dbReference type="ARBA" id="ARBA00022679"/>
    </source>
</evidence>
<dbReference type="STRING" id="1357400.HMPREF2086_00387"/>
<dbReference type="EMBL" id="AZJI01000001">
    <property type="protein sequence ID" value="ETD25052.1"/>
    <property type="molecule type" value="Genomic_DNA"/>
</dbReference>
<dbReference type="Gene3D" id="3.40.50.150">
    <property type="entry name" value="Vaccinia Virus protein VP39"/>
    <property type="match status" value="1"/>
</dbReference>
<dbReference type="AlphaFoldDB" id="V8CD76"/>
<reference evidence="7 8" key="1">
    <citation type="journal article" date="2014" name="Genome Announc.">
        <title>Draft genome sequences of six enterohepatic helicobacter species isolated from humans and one from rhesus macaques.</title>
        <authorList>
            <person name="Shen Z."/>
            <person name="Sheh A."/>
            <person name="Young S.K."/>
            <person name="Abouelliel A."/>
            <person name="Ward D.V."/>
            <person name="Earl A.M."/>
            <person name="Fox J.G."/>
        </authorList>
    </citation>
    <scope>NUCLEOTIDE SEQUENCE [LARGE SCALE GENOMIC DNA]</scope>
    <source>
        <strain evidence="7 8">MIT 99-5501</strain>
    </source>
</reference>
<dbReference type="REBASE" id="94858">
    <property type="entry name" value="M2.Hma5501ORF386P"/>
</dbReference>
<dbReference type="PATRIC" id="fig|1357400.3.peg.531"/>
<dbReference type="Pfam" id="PF02086">
    <property type="entry name" value="MethyltransfD12"/>
    <property type="match status" value="1"/>
</dbReference>
<keyword evidence="3" id="KW-0489">Methyltransferase</keyword>